<accession>A0A4S9D1H6</accession>
<evidence type="ECO:0008006" key="2">
    <source>
        <dbReference type="Google" id="ProtNLM"/>
    </source>
</evidence>
<dbReference type="EMBL" id="QZAS01000009">
    <property type="protein sequence ID" value="THX13903.1"/>
    <property type="molecule type" value="Genomic_DNA"/>
</dbReference>
<name>A0A4S9D1H6_AURPU</name>
<organism evidence="1">
    <name type="scientific">Aureobasidium pullulans</name>
    <name type="common">Black yeast</name>
    <name type="synonym">Pullularia pullulans</name>
    <dbReference type="NCBI Taxonomy" id="5580"/>
    <lineage>
        <taxon>Eukaryota</taxon>
        <taxon>Fungi</taxon>
        <taxon>Dikarya</taxon>
        <taxon>Ascomycota</taxon>
        <taxon>Pezizomycotina</taxon>
        <taxon>Dothideomycetes</taxon>
        <taxon>Dothideomycetidae</taxon>
        <taxon>Dothideales</taxon>
        <taxon>Saccotheciaceae</taxon>
        <taxon>Aureobasidium</taxon>
    </lineage>
</organism>
<sequence length="318" mass="35766">MPEDYSLSEEQKQHFLEHGFIKLENCFSLEDEQCKKLMDLHLPRHHNAIPMRDFCPKAWSAICELCGGEDRIDTSTSPENALSVINDGFIVNVGSKADALKWTQASSPNTSSNSDNLTPAQKELLDPHDRDNWHVDGDFFHHFLDSKEQALLPIVLFGDIKVGGGGTMICPDAIATMAKHLAAHPEGLMPDMTCIEGRETPYKDFDHGFFDQAVKGVLKDRFKTATGKAGDVYLLHPLMVHSAAPNYLREPRFITNPPVALKEPFNFDRQDGSTYSLVEQKTLQALGYPEGLKGWKITTERKFIIPERVKQQAEMKKI</sequence>
<protein>
    <recommendedName>
        <fullName evidence="2">Phytanoyl-CoA dioxygenase</fullName>
    </recommendedName>
</protein>
<dbReference type="SUPFAM" id="SSF51197">
    <property type="entry name" value="Clavaminate synthase-like"/>
    <property type="match status" value="1"/>
</dbReference>
<gene>
    <name evidence="1" type="ORF">D6D13_03430</name>
</gene>
<reference evidence="1" key="1">
    <citation type="submission" date="2018-10" db="EMBL/GenBank/DDBJ databases">
        <title>Fifty Aureobasidium pullulans genomes reveal a recombining polyextremotolerant generalist.</title>
        <authorList>
            <person name="Gostincar C."/>
            <person name="Turk M."/>
            <person name="Zajc J."/>
            <person name="Gunde-Cimerman N."/>
        </authorList>
    </citation>
    <scope>NUCLEOTIDE SEQUENCE [LARGE SCALE GENOMIC DNA]</scope>
    <source>
        <strain evidence="1">EXF-10085</strain>
    </source>
</reference>
<dbReference type="Gene3D" id="2.60.120.620">
    <property type="entry name" value="q2cbj1_9rhob like domain"/>
    <property type="match status" value="1"/>
</dbReference>
<proteinExistence type="predicted"/>
<comment type="caution">
    <text evidence="1">The sequence shown here is derived from an EMBL/GenBank/DDBJ whole genome shotgun (WGS) entry which is preliminary data.</text>
</comment>
<evidence type="ECO:0000313" key="1">
    <source>
        <dbReference type="EMBL" id="THX13903.1"/>
    </source>
</evidence>
<dbReference type="AlphaFoldDB" id="A0A4S9D1H6"/>